<name>A0A9X3EDR7_9GAMM</name>
<comment type="caution">
    <text evidence="2">The sequence shown here is derived from an EMBL/GenBank/DDBJ whole genome shotgun (WGS) entry which is preliminary data.</text>
</comment>
<gene>
    <name evidence="2" type="primary">hybE</name>
    <name evidence="2" type="ORF">OUO13_06555</name>
</gene>
<dbReference type="AlphaFoldDB" id="A0A9X3EDR7"/>
<sequence length="181" mass="19493">MTLAGAVGHPAASLTAADIEACYRSIGERMADLPLYNPALTIELVGWQPCVGDSGVAFSLGVLITPWCMNLWVGDLGDQTCPPLGSDWVVSIGDFEYRLTMAHHLQLGRYASSALESLMSRFVDMDSARQFAREVLALVLADVKRAETAAPYLLTNNPPAAPAGISRRGLFSPSQWLGNNR</sequence>
<dbReference type="Pfam" id="PF11939">
    <property type="entry name" value="NiFe-hyd_HybE"/>
    <property type="match status" value="1"/>
</dbReference>
<evidence type="ECO:0000256" key="1">
    <source>
        <dbReference type="ARBA" id="ARBA00006532"/>
    </source>
</evidence>
<dbReference type="EMBL" id="JAPNOA010000019">
    <property type="protein sequence ID" value="MCY0964840.1"/>
    <property type="molecule type" value="Genomic_DNA"/>
</dbReference>
<evidence type="ECO:0000313" key="2">
    <source>
        <dbReference type="EMBL" id="MCY0964840.1"/>
    </source>
</evidence>
<dbReference type="InterPro" id="IPR038530">
    <property type="entry name" value="NiFe-hyd_HybE_sf"/>
</dbReference>
<dbReference type="Gene3D" id="3.30.1460.40">
    <property type="entry name" value="[NiFe]-hydrogenase assembly chaperone, HybE"/>
    <property type="match status" value="1"/>
</dbReference>
<reference evidence="2" key="1">
    <citation type="submission" date="2022-11" db="EMBL/GenBank/DDBJ databases">
        <title>Parathalassolutuus dongxingensis gen. nov., sp. nov., a novel member of family Oceanospirillaceae isolated from a coastal shrimp pond in Guangxi, China.</title>
        <authorList>
            <person name="Chen H."/>
        </authorList>
    </citation>
    <scope>NUCLEOTIDE SEQUENCE</scope>
    <source>
        <strain evidence="2">G-43</strain>
    </source>
</reference>
<protein>
    <submittedName>
        <fullName evidence="2">[NiFe]-hydrogenase assembly chaperone HybE</fullName>
    </submittedName>
</protein>
<organism evidence="2 3">
    <name type="scientific">Parathalassolituus penaei</name>
    <dbReference type="NCBI Taxonomy" id="2997323"/>
    <lineage>
        <taxon>Bacteria</taxon>
        <taxon>Pseudomonadati</taxon>
        <taxon>Pseudomonadota</taxon>
        <taxon>Gammaproteobacteria</taxon>
        <taxon>Oceanospirillales</taxon>
        <taxon>Oceanospirillaceae</taxon>
        <taxon>Parathalassolituus</taxon>
    </lineage>
</organism>
<dbReference type="InterPro" id="IPR023994">
    <property type="entry name" value="NiFe-hyd_HybE"/>
</dbReference>
<comment type="similarity">
    <text evidence="1">Belongs to the HupJ family.</text>
</comment>
<evidence type="ECO:0000313" key="3">
    <source>
        <dbReference type="Proteomes" id="UP001150830"/>
    </source>
</evidence>
<dbReference type="NCBIfam" id="TIGR03993">
    <property type="entry name" value="hydrog_HybE"/>
    <property type="match status" value="1"/>
</dbReference>
<dbReference type="RefSeq" id="WP_283173056.1">
    <property type="nucleotide sequence ID" value="NZ_JAPNOA010000019.1"/>
</dbReference>
<keyword evidence="3" id="KW-1185">Reference proteome</keyword>
<accession>A0A9X3EDR7</accession>
<dbReference type="Proteomes" id="UP001150830">
    <property type="component" value="Unassembled WGS sequence"/>
</dbReference>
<proteinExistence type="inferred from homology"/>